<evidence type="ECO:0000256" key="1">
    <source>
        <dbReference type="SAM" id="Phobius"/>
    </source>
</evidence>
<sequence length="46" mass="4847">MSLFEAPVALHDAEARYGAEPEMIYVLIGGLALAGVAFAFLMTFAA</sequence>
<keyword evidence="1" id="KW-0472">Membrane</keyword>
<protein>
    <submittedName>
        <fullName evidence="2">Uncharacterized protein</fullName>
    </submittedName>
</protein>
<gene>
    <name evidence="2" type="ORF">RZS28_00335</name>
</gene>
<keyword evidence="3" id="KW-1185">Reference proteome</keyword>
<accession>A0ABZ0HR75</accession>
<keyword evidence="1" id="KW-1133">Transmembrane helix</keyword>
<evidence type="ECO:0000313" key="2">
    <source>
        <dbReference type="EMBL" id="WOJ89799.1"/>
    </source>
</evidence>
<dbReference type="EMBL" id="CP136862">
    <property type="protein sequence ID" value="WOJ89799.1"/>
    <property type="molecule type" value="Genomic_DNA"/>
</dbReference>
<feature type="transmembrane region" description="Helical" evidence="1">
    <location>
        <begin position="23"/>
        <end position="45"/>
    </location>
</feature>
<evidence type="ECO:0000313" key="3">
    <source>
        <dbReference type="Proteomes" id="UP001626536"/>
    </source>
</evidence>
<proteinExistence type="predicted"/>
<reference evidence="2 3" key="1">
    <citation type="submission" date="2023-10" db="EMBL/GenBank/DDBJ databases">
        <title>Novel methanotroph of the genus Methylocapsa from a subarctic wetland.</title>
        <authorList>
            <person name="Belova S.E."/>
            <person name="Oshkin I.Y."/>
            <person name="Miroshnikov K."/>
            <person name="Dedysh S.N."/>
        </authorList>
    </citation>
    <scope>NUCLEOTIDE SEQUENCE [LARGE SCALE GENOMIC DNA]</scope>
    <source>
        <strain evidence="2 3">RX1</strain>
    </source>
</reference>
<dbReference type="Proteomes" id="UP001626536">
    <property type="component" value="Chromosome"/>
</dbReference>
<name>A0ABZ0HR75_9HYPH</name>
<dbReference type="RefSeq" id="WP_407339245.1">
    <property type="nucleotide sequence ID" value="NZ_CP136862.1"/>
</dbReference>
<keyword evidence="1" id="KW-0812">Transmembrane</keyword>
<organism evidence="2 3">
    <name type="scientific">Methylocapsa polymorpha</name>
    <dbReference type="NCBI Taxonomy" id="3080828"/>
    <lineage>
        <taxon>Bacteria</taxon>
        <taxon>Pseudomonadati</taxon>
        <taxon>Pseudomonadota</taxon>
        <taxon>Alphaproteobacteria</taxon>
        <taxon>Hyphomicrobiales</taxon>
        <taxon>Beijerinckiaceae</taxon>
        <taxon>Methylocapsa</taxon>
    </lineage>
</organism>